<dbReference type="EMBL" id="CAJJDN010000200">
    <property type="protein sequence ID" value="CAD8128918.1"/>
    <property type="molecule type" value="Genomic_DNA"/>
</dbReference>
<accession>A0A8S1RL49</accession>
<dbReference type="AlphaFoldDB" id="A0A8S1RL49"/>
<proteinExistence type="predicted"/>
<sequence length="144" mass="17236">MNKMLTLDPLKRMKFHEVHQALKYPFISKNHLNQTKVVNKQIEKLVKNQRNYKQFIQEKIQYKNKFKGVQEKEKKMSCQVIYDLLLGQLGVESYEITQFVIQYLIHKQKVYMYPVITIKPFLTHQTSQIGSVNNYTFYNLSSVQ</sequence>
<gene>
    <name evidence="1" type="ORF">PSON_ATCC_30995.1.T2000009</name>
</gene>
<organism evidence="1 2">
    <name type="scientific">Paramecium sonneborni</name>
    <dbReference type="NCBI Taxonomy" id="65129"/>
    <lineage>
        <taxon>Eukaryota</taxon>
        <taxon>Sar</taxon>
        <taxon>Alveolata</taxon>
        <taxon>Ciliophora</taxon>
        <taxon>Intramacronucleata</taxon>
        <taxon>Oligohymenophorea</taxon>
        <taxon>Peniculida</taxon>
        <taxon>Parameciidae</taxon>
        <taxon>Paramecium</taxon>
    </lineage>
</organism>
<dbReference type="Proteomes" id="UP000692954">
    <property type="component" value="Unassembled WGS sequence"/>
</dbReference>
<name>A0A8S1RL49_9CILI</name>
<evidence type="ECO:0000313" key="1">
    <source>
        <dbReference type="EMBL" id="CAD8128918.1"/>
    </source>
</evidence>
<evidence type="ECO:0000313" key="2">
    <source>
        <dbReference type="Proteomes" id="UP000692954"/>
    </source>
</evidence>
<reference evidence="1" key="1">
    <citation type="submission" date="2021-01" db="EMBL/GenBank/DDBJ databases">
        <authorList>
            <consortium name="Genoscope - CEA"/>
            <person name="William W."/>
        </authorList>
    </citation>
    <scope>NUCLEOTIDE SEQUENCE</scope>
</reference>
<comment type="caution">
    <text evidence="1">The sequence shown here is derived from an EMBL/GenBank/DDBJ whole genome shotgun (WGS) entry which is preliminary data.</text>
</comment>
<protein>
    <submittedName>
        <fullName evidence="1">Uncharacterized protein</fullName>
    </submittedName>
</protein>
<keyword evidence="2" id="KW-1185">Reference proteome</keyword>